<sequence length="283" mass="31912">MYENMHESNDKKFIPMTSISSRTGNEVKPDIYYYTDQIVNICFIGKPEENWVLIDSGLPESASEIEKVVEHRFGRKPQAIILTHGHFDHVGGLIDLLKQWQVPVYAHHLELPYLTGEKSYPKPDPSVEGGFIAKISPIFPNEPIDVGSAVNPLPENNSVPYLTDWKWIHTPGHSPGHVSLYRSKDGVLISGDAFITVKQDSFYNVLTQKKEINGPPKYFTTDWLTARESVKKLNSLKPNIVIPGHGTFIEGEELANGLQELVNNFDELAIPDYGQYVDDKKSH</sequence>
<dbReference type="Gene3D" id="3.60.15.10">
    <property type="entry name" value="Ribonuclease Z/Hydroxyacylglutathione hydrolase-like"/>
    <property type="match status" value="1"/>
</dbReference>
<dbReference type="InterPro" id="IPR050855">
    <property type="entry name" value="NDM-1-like"/>
</dbReference>
<proteinExistence type="predicted"/>
<dbReference type="InterPro" id="IPR036866">
    <property type="entry name" value="RibonucZ/Hydroxyglut_hydro"/>
</dbReference>
<name>A0ABQ5TMM8_9BACI</name>
<dbReference type="SMART" id="SM00849">
    <property type="entry name" value="Lactamase_B"/>
    <property type="match status" value="1"/>
</dbReference>
<dbReference type="Proteomes" id="UP001275436">
    <property type="component" value="Unassembled WGS sequence"/>
</dbReference>
<accession>A0ABQ5TMM8</accession>
<keyword evidence="3" id="KW-1185">Reference proteome</keyword>
<reference evidence="2 3" key="1">
    <citation type="submission" date="2023-02" db="EMBL/GenBank/DDBJ databases">
        <title>Oceanobacillus kimchii IFOP_LL358 isolated form Alexandrium catenella lab strain.</title>
        <authorList>
            <person name="Gajardo G."/>
            <person name="Ueki S."/>
            <person name="Maruyama F."/>
        </authorList>
    </citation>
    <scope>NUCLEOTIDE SEQUENCE [LARGE SCALE GENOMIC DNA]</scope>
    <source>
        <strain evidence="2 3">IFOP_LL358</strain>
    </source>
</reference>
<evidence type="ECO:0000259" key="1">
    <source>
        <dbReference type="SMART" id="SM00849"/>
    </source>
</evidence>
<evidence type="ECO:0000313" key="3">
    <source>
        <dbReference type="Proteomes" id="UP001275436"/>
    </source>
</evidence>
<dbReference type="PANTHER" id="PTHR42951:SF17">
    <property type="entry name" value="METALLO-BETA-LACTAMASE DOMAIN-CONTAINING PROTEIN"/>
    <property type="match status" value="1"/>
</dbReference>
<dbReference type="InterPro" id="IPR001279">
    <property type="entry name" value="Metallo-B-lactamas"/>
</dbReference>
<feature type="domain" description="Metallo-beta-lactamase" evidence="1">
    <location>
        <begin position="38"/>
        <end position="245"/>
    </location>
</feature>
<organism evidence="2 3">
    <name type="scientific">Oceanobacillus kimchii</name>
    <dbReference type="NCBI Taxonomy" id="746691"/>
    <lineage>
        <taxon>Bacteria</taxon>
        <taxon>Bacillati</taxon>
        <taxon>Bacillota</taxon>
        <taxon>Bacilli</taxon>
        <taxon>Bacillales</taxon>
        <taxon>Bacillaceae</taxon>
        <taxon>Oceanobacillus</taxon>
    </lineage>
</organism>
<dbReference type="Pfam" id="PF00753">
    <property type="entry name" value="Lactamase_B"/>
    <property type="match status" value="1"/>
</dbReference>
<evidence type="ECO:0000313" key="2">
    <source>
        <dbReference type="EMBL" id="GLO66868.1"/>
    </source>
</evidence>
<gene>
    <name evidence="2" type="ORF">MACH08_26520</name>
</gene>
<dbReference type="EMBL" id="BSKO01000001">
    <property type="protein sequence ID" value="GLO66868.1"/>
    <property type="molecule type" value="Genomic_DNA"/>
</dbReference>
<dbReference type="SUPFAM" id="SSF56281">
    <property type="entry name" value="Metallo-hydrolase/oxidoreductase"/>
    <property type="match status" value="1"/>
</dbReference>
<dbReference type="PANTHER" id="PTHR42951">
    <property type="entry name" value="METALLO-BETA-LACTAMASE DOMAIN-CONTAINING"/>
    <property type="match status" value="1"/>
</dbReference>
<protein>
    <submittedName>
        <fullName evidence="2">MBL fold metallo-hydrolase</fullName>
    </submittedName>
</protein>
<dbReference type="RefSeq" id="WP_017797316.1">
    <property type="nucleotide sequence ID" value="NZ_BSKO01000001.1"/>
</dbReference>
<dbReference type="CDD" id="cd07721">
    <property type="entry name" value="yflN-like_MBL-fold"/>
    <property type="match status" value="1"/>
</dbReference>
<comment type="caution">
    <text evidence="2">The sequence shown here is derived from an EMBL/GenBank/DDBJ whole genome shotgun (WGS) entry which is preliminary data.</text>
</comment>